<organism evidence="1">
    <name type="scientific">Arundo donax</name>
    <name type="common">Giant reed</name>
    <name type="synonym">Donax arundinaceus</name>
    <dbReference type="NCBI Taxonomy" id="35708"/>
    <lineage>
        <taxon>Eukaryota</taxon>
        <taxon>Viridiplantae</taxon>
        <taxon>Streptophyta</taxon>
        <taxon>Embryophyta</taxon>
        <taxon>Tracheophyta</taxon>
        <taxon>Spermatophyta</taxon>
        <taxon>Magnoliopsida</taxon>
        <taxon>Liliopsida</taxon>
        <taxon>Poales</taxon>
        <taxon>Poaceae</taxon>
        <taxon>PACMAD clade</taxon>
        <taxon>Arundinoideae</taxon>
        <taxon>Arundineae</taxon>
        <taxon>Arundo</taxon>
    </lineage>
</organism>
<dbReference type="EMBL" id="GBRH01246378">
    <property type="protein sequence ID" value="JAD51517.1"/>
    <property type="molecule type" value="Transcribed_RNA"/>
</dbReference>
<protein>
    <submittedName>
        <fullName evidence="1">Uncharacterized protein</fullName>
    </submittedName>
</protein>
<name>A0A0A9AWP9_ARUDO</name>
<evidence type="ECO:0000313" key="1">
    <source>
        <dbReference type="EMBL" id="JAD51517.1"/>
    </source>
</evidence>
<sequence length="151" mass="17977">MILVGDVAHRNFRGFRFEAFWTKIPGYREVVHNAWSKPTLVFNRFLNLHIKLQRTGKELKLWARSKVGPNKLLLEAAKQLIWILDIVHEYRQLSEEELNFKRELKQRYLGMTTIEKLRAKQQSRLTWVIAGDAGSKLRFLMVNGRRRKNFI</sequence>
<proteinExistence type="predicted"/>
<reference evidence="1" key="1">
    <citation type="submission" date="2014-09" db="EMBL/GenBank/DDBJ databases">
        <authorList>
            <person name="Magalhaes I.L.F."/>
            <person name="Oliveira U."/>
            <person name="Santos F.R."/>
            <person name="Vidigal T.H.D.A."/>
            <person name="Brescovit A.D."/>
            <person name="Santos A.J."/>
        </authorList>
    </citation>
    <scope>NUCLEOTIDE SEQUENCE</scope>
    <source>
        <tissue evidence="1">Shoot tissue taken approximately 20 cm above the soil surface</tissue>
    </source>
</reference>
<reference evidence="1" key="2">
    <citation type="journal article" date="2015" name="Data Brief">
        <title>Shoot transcriptome of the giant reed, Arundo donax.</title>
        <authorList>
            <person name="Barrero R.A."/>
            <person name="Guerrero F.D."/>
            <person name="Moolhuijzen P."/>
            <person name="Goolsby J.A."/>
            <person name="Tidwell J."/>
            <person name="Bellgard S.E."/>
            <person name="Bellgard M.I."/>
        </authorList>
    </citation>
    <scope>NUCLEOTIDE SEQUENCE</scope>
    <source>
        <tissue evidence="1">Shoot tissue taken approximately 20 cm above the soil surface</tissue>
    </source>
</reference>
<dbReference type="AlphaFoldDB" id="A0A0A9AWP9"/>
<accession>A0A0A9AWP9</accession>